<evidence type="ECO:0000313" key="3">
    <source>
        <dbReference type="EMBL" id="KZZ88832.1"/>
    </source>
</evidence>
<feature type="compositionally biased region" description="Basic and acidic residues" evidence="1">
    <location>
        <begin position="373"/>
        <end position="386"/>
    </location>
</feature>
<comment type="caution">
    <text evidence="3">The sequence shown here is derived from an EMBL/GenBank/DDBJ whole genome shotgun (WGS) entry which is preliminary data.</text>
</comment>
<feature type="region of interest" description="Disordered" evidence="1">
    <location>
        <begin position="263"/>
        <end position="420"/>
    </location>
</feature>
<dbReference type="VEuPathDB" id="FungiDB:AAP_04624"/>
<evidence type="ECO:0000256" key="2">
    <source>
        <dbReference type="SAM" id="SignalP"/>
    </source>
</evidence>
<feature type="signal peptide" evidence="2">
    <location>
        <begin position="1"/>
        <end position="19"/>
    </location>
</feature>
<name>A0A167WGX3_9EURO</name>
<dbReference type="AlphaFoldDB" id="A0A167WGX3"/>
<feature type="region of interest" description="Disordered" evidence="1">
    <location>
        <begin position="51"/>
        <end position="76"/>
    </location>
</feature>
<dbReference type="OrthoDB" id="10672465at2759"/>
<reference evidence="3 4" key="1">
    <citation type="journal article" date="2016" name="Genome Biol. Evol.">
        <title>Divergent and convergent evolution of fungal pathogenicity.</title>
        <authorList>
            <person name="Shang Y."/>
            <person name="Xiao G."/>
            <person name="Zheng P."/>
            <person name="Cen K."/>
            <person name="Zhan S."/>
            <person name="Wang C."/>
        </authorList>
    </citation>
    <scope>NUCLEOTIDE SEQUENCE [LARGE SCALE GENOMIC DNA]</scope>
    <source>
        <strain evidence="3 4">ARSEF 7405</strain>
    </source>
</reference>
<keyword evidence="2" id="KW-0732">Signal</keyword>
<evidence type="ECO:0000313" key="4">
    <source>
        <dbReference type="Proteomes" id="UP000242877"/>
    </source>
</evidence>
<dbReference type="EMBL" id="AZGZ01000023">
    <property type="protein sequence ID" value="KZZ88832.1"/>
    <property type="molecule type" value="Genomic_DNA"/>
</dbReference>
<evidence type="ECO:0000256" key="1">
    <source>
        <dbReference type="SAM" id="MobiDB-lite"/>
    </source>
</evidence>
<organism evidence="3 4">
    <name type="scientific">Ascosphaera apis ARSEF 7405</name>
    <dbReference type="NCBI Taxonomy" id="392613"/>
    <lineage>
        <taxon>Eukaryota</taxon>
        <taxon>Fungi</taxon>
        <taxon>Dikarya</taxon>
        <taxon>Ascomycota</taxon>
        <taxon>Pezizomycotina</taxon>
        <taxon>Eurotiomycetes</taxon>
        <taxon>Eurotiomycetidae</taxon>
        <taxon>Onygenales</taxon>
        <taxon>Ascosphaeraceae</taxon>
        <taxon>Ascosphaera</taxon>
    </lineage>
</organism>
<feature type="chain" id="PRO_5007893939" evidence="2">
    <location>
        <begin position="20"/>
        <end position="435"/>
    </location>
</feature>
<keyword evidence="4" id="KW-1185">Reference proteome</keyword>
<protein>
    <submittedName>
        <fullName evidence="3">Uncharacterized protein</fullName>
    </submittedName>
</protein>
<dbReference type="Proteomes" id="UP000242877">
    <property type="component" value="Unassembled WGS sequence"/>
</dbReference>
<gene>
    <name evidence="3" type="ORF">AAP_04624</name>
</gene>
<proteinExistence type="predicted"/>
<accession>A0A167WGX3</accession>
<sequence>MKLNSVLTVTAVFAASAAAAPAPAPGIWVEGIFYDGHQPIPTYVDLSHASQRKRDDVGVTPLPLTTPPPVRREQIDTPTTTYDYTGLMSELAEDQKLHRRDDDDGGRPTAVKTMDSAALAAEISAWQALWPHRRVRDVTVTNGPDKRMVIHKTYFSYGHPGEPHVSTYTFPRRDGFEVSATPTAVPAKRDIEDDQLAKRGWANPTGLPPKRDVADDVVARGWADPTGLPPKRDVDGEVVARGWADPTGLPPKRDVDGEVVARGWANPTGLPPKRSVDDEGEINPRGWANPTGLPPKRDVDDEGDEEMKDVDGEVVARGWANPTGLPPKRSVDDEGEINPRGWANPTGLPPKRDVDDEGDVVPRGWANPTGLPPKRDVNDDEGKVARSDPTPIFSPEARSEEYEYGAGPDDPIVTRDEKDGGLLGNLLDASIDVDI</sequence>